<evidence type="ECO:0000313" key="3">
    <source>
        <dbReference type="EMBL" id="EHD13937.1"/>
    </source>
</evidence>
<organism evidence="3 4">
    <name type="scientific">Commensalibacter intestini A911</name>
    <dbReference type="NCBI Taxonomy" id="1088868"/>
    <lineage>
        <taxon>Bacteria</taxon>
        <taxon>Pseudomonadati</taxon>
        <taxon>Pseudomonadota</taxon>
        <taxon>Alphaproteobacteria</taxon>
        <taxon>Acetobacterales</taxon>
        <taxon>Acetobacteraceae</taxon>
    </lineage>
</organism>
<sequence length="146" mass="16222">MSITVNKKYSLLTMLLFGGLVVSWQVDAKSTSSYTASKNANVSKQQLQNNNGTVSDIKDQSTSRPQINKIFFSGNTKISSEELKKAIPLNTKDMANENVIMASMIKIAQLYKAKNIKVTITPLIEKTGLNSTNIHFDIHEMPIDKK</sequence>
<protein>
    <recommendedName>
        <fullName evidence="2">POTRA domain-containing protein</fullName>
    </recommendedName>
</protein>
<feature type="chain" id="PRO_5003488586" description="POTRA domain-containing protein" evidence="1">
    <location>
        <begin position="29"/>
        <end position="146"/>
    </location>
</feature>
<feature type="signal peptide" evidence="1">
    <location>
        <begin position="1"/>
        <end position="28"/>
    </location>
</feature>
<feature type="domain" description="POTRA" evidence="2">
    <location>
        <begin position="65"/>
        <end position="140"/>
    </location>
</feature>
<dbReference type="EMBL" id="AGFR01000007">
    <property type="protein sequence ID" value="EHD13937.1"/>
    <property type="molecule type" value="Genomic_DNA"/>
</dbReference>
<dbReference type="AlphaFoldDB" id="G6F065"/>
<dbReference type="Proteomes" id="UP000005939">
    <property type="component" value="Unassembled WGS sequence"/>
</dbReference>
<reference evidence="3 4" key="1">
    <citation type="submission" date="2011-10" db="EMBL/GenBank/DDBJ databases">
        <title>Genome Sequence of Commensalibacter intestini A911, isolated from Drosophila gut.</title>
        <authorList>
            <person name="Lee W.-J."/>
            <person name="Kim E.-K."/>
        </authorList>
    </citation>
    <scope>NUCLEOTIDE SEQUENCE [LARGE SCALE GENOMIC DNA]</scope>
    <source>
        <strain evidence="3 4">A911</strain>
    </source>
</reference>
<dbReference type="OrthoDB" id="9954799at2"/>
<dbReference type="Gene3D" id="3.10.20.310">
    <property type="entry name" value="membrane protein fhac"/>
    <property type="match status" value="1"/>
</dbReference>
<evidence type="ECO:0000313" key="4">
    <source>
        <dbReference type="Proteomes" id="UP000005939"/>
    </source>
</evidence>
<evidence type="ECO:0000259" key="2">
    <source>
        <dbReference type="Pfam" id="PF07244"/>
    </source>
</evidence>
<dbReference type="STRING" id="1088868.CIN_12960"/>
<proteinExistence type="predicted"/>
<dbReference type="InterPro" id="IPR010827">
    <property type="entry name" value="BamA/TamA_POTRA"/>
</dbReference>
<evidence type="ECO:0000256" key="1">
    <source>
        <dbReference type="SAM" id="SignalP"/>
    </source>
</evidence>
<dbReference type="Pfam" id="PF07244">
    <property type="entry name" value="POTRA"/>
    <property type="match status" value="1"/>
</dbReference>
<gene>
    <name evidence="3" type="ORF">CIN_12960</name>
</gene>
<comment type="caution">
    <text evidence="3">The sequence shown here is derived from an EMBL/GenBank/DDBJ whole genome shotgun (WGS) entry which is preliminary data.</text>
</comment>
<dbReference type="GO" id="GO:0019867">
    <property type="term" value="C:outer membrane"/>
    <property type="evidence" value="ECO:0007669"/>
    <property type="project" value="InterPro"/>
</dbReference>
<name>G6F065_9PROT</name>
<keyword evidence="1" id="KW-0732">Signal</keyword>
<accession>G6F065</accession>